<keyword evidence="4" id="KW-1185">Reference proteome</keyword>
<dbReference type="PANTHER" id="PTHR47618:SF1">
    <property type="entry name" value="BIFUNCTIONAL OLIGORIBONUCLEASE AND PAP PHOSPHATASE NRNA"/>
    <property type="match status" value="1"/>
</dbReference>
<dbReference type="SUPFAM" id="SSF64182">
    <property type="entry name" value="DHH phosphoesterases"/>
    <property type="match status" value="1"/>
</dbReference>
<reference evidence="3" key="1">
    <citation type="submission" date="2020-09" db="EMBL/GenBank/DDBJ databases">
        <title>A novel bacterium of genus Hazenella, isolated from South China Sea.</title>
        <authorList>
            <person name="Huang H."/>
            <person name="Mo K."/>
            <person name="Hu Y."/>
        </authorList>
    </citation>
    <scope>NUCLEOTIDE SEQUENCE</scope>
    <source>
        <strain evidence="3">IB182357</strain>
    </source>
</reference>
<dbReference type="Pfam" id="PF02272">
    <property type="entry name" value="DHHA1"/>
    <property type="match status" value="1"/>
</dbReference>
<dbReference type="InterPro" id="IPR003156">
    <property type="entry name" value="DHHA1_dom"/>
</dbReference>
<evidence type="ECO:0000259" key="2">
    <source>
        <dbReference type="Pfam" id="PF02272"/>
    </source>
</evidence>
<dbReference type="Proteomes" id="UP000661691">
    <property type="component" value="Unassembled WGS sequence"/>
</dbReference>
<organism evidence="3 4">
    <name type="scientific">Polycladospora coralii</name>
    <dbReference type="NCBI Taxonomy" id="2771432"/>
    <lineage>
        <taxon>Bacteria</taxon>
        <taxon>Bacillati</taxon>
        <taxon>Bacillota</taxon>
        <taxon>Bacilli</taxon>
        <taxon>Bacillales</taxon>
        <taxon>Thermoactinomycetaceae</taxon>
        <taxon>Polycladospora</taxon>
    </lineage>
</organism>
<evidence type="ECO:0000259" key="1">
    <source>
        <dbReference type="Pfam" id="PF01368"/>
    </source>
</evidence>
<proteinExistence type="predicted"/>
<dbReference type="Pfam" id="PF01368">
    <property type="entry name" value="DHH"/>
    <property type="match status" value="1"/>
</dbReference>
<dbReference type="PANTHER" id="PTHR47618">
    <property type="entry name" value="BIFUNCTIONAL OLIGORIBONUCLEASE AND PAP PHOSPHATASE NRNA"/>
    <property type="match status" value="1"/>
</dbReference>
<accession>A0A926NDM6</accession>
<dbReference type="InterPro" id="IPR001667">
    <property type="entry name" value="DDH_dom"/>
</dbReference>
<dbReference type="Gene3D" id="3.10.310.30">
    <property type="match status" value="1"/>
</dbReference>
<evidence type="ECO:0000313" key="3">
    <source>
        <dbReference type="EMBL" id="MBD1373475.1"/>
    </source>
</evidence>
<dbReference type="EMBL" id="JACXAH010000026">
    <property type="protein sequence ID" value="MBD1373475.1"/>
    <property type="molecule type" value="Genomic_DNA"/>
</dbReference>
<dbReference type="Gene3D" id="3.90.1640.10">
    <property type="entry name" value="inorganic pyrophosphatase (n-terminal core)"/>
    <property type="match status" value="1"/>
</dbReference>
<feature type="domain" description="DHHA1" evidence="2">
    <location>
        <begin position="233"/>
        <end position="316"/>
    </location>
</feature>
<gene>
    <name evidence="3" type="ORF">IC620_14065</name>
</gene>
<dbReference type="AlphaFoldDB" id="A0A926NDM6"/>
<sequence length="320" mass="34815">MDAFLEANKWLERADHLLVIAHVSPDGDAISSTLAMGEMLKQLGKSYTLANESPIPSKFSFLPGVDQIQLADEIEKTFQYVIALDCGDQSRLGTGKDLLSDDAEILNIDHHHTNDRFGDVNLVDPHAAATVQILYRWIVSHRLEWTSSLLMQIYTGLLTDTGGFRYANTSAEVLRQAADLIEAGVPAPQIADVVLETVSIEQLQLLQIALRTLTTSTDGLVAWMTLNLADYEHLSTKTDAYDGIVNYARNIMGVDVGILYREVEGESVKVSLRSRAIVDVGQVAQDLGGGGHARAAGVTLSGSLAEVTKLVLSRIEAELE</sequence>
<comment type="caution">
    <text evidence="3">The sequence shown here is derived from an EMBL/GenBank/DDBJ whole genome shotgun (WGS) entry which is preliminary data.</text>
</comment>
<dbReference type="RefSeq" id="WP_191142549.1">
    <property type="nucleotide sequence ID" value="NZ_JACXAH010000026.1"/>
</dbReference>
<dbReference type="InterPro" id="IPR038763">
    <property type="entry name" value="DHH_sf"/>
</dbReference>
<protein>
    <submittedName>
        <fullName evidence="3">DHH family phosphoesterase</fullName>
    </submittedName>
</protein>
<evidence type="ECO:0000313" key="4">
    <source>
        <dbReference type="Proteomes" id="UP000661691"/>
    </source>
</evidence>
<dbReference type="GO" id="GO:0003676">
    <property type="term" value="F:nucleic acid binding"/>
    <property type="evidence" value="ECO:0007669"/>
    <property type="project" value="InterPro"/>
</dbReference>
<feature type="domain" description="DDH" evidence="1">
    <location>
        <begin position="18"/>
        <end position="143"/>
    </location>
</feature>
<name>A0A926NDM6_9BACL</name>
<dbReference type="InterPro" id="IPR051319">
    <property type="entry name" value="Oligoribo/pAp-PDE_c-di-AMP_PDE"/>
</dbReference>